<keyword evidence="2 7" id="KW-0645">Protease</keyword>
<feature type="chain" id="PRO_5012009050" evidence="6">
    <location>
        <begin position="22"/>
        <end position="490"/>
    </location>
</feature>
<name>A0A1V9XSB2_9ACAR</name>
<dbReference type="GO" id="GO:0070008">
    <property type="term" value="F:serine-type exopeptidase activity"/>
    <property type="evidence" value="ECO:0007669"/>
    <property type="project" value="InterPro"/>
</dbReference>
<dbReference type="GO" id="GO:0006508">
    <property type="term" value="P:proteolysis"/>
    <property type="evidence" value="ECO:0007669"/>
    <property type="project" value="UniProtKB-KW"/>
</dbReference>
<keyword evidence="8" id="KW-1185">Reference proteome</keyword>
<dbReference type="FunFam" id="1.20.120.980:FF:000003">
    <property type="entry name" value="Serine protease 16"/>
    <property type="match status" value="1"/>
</dbReference>
<dbReference type="InterPro" id="IPR029058">
    <property type="entry name" value="AB_hydrolase_fold"/>
</dbReference>
<evidence type="ECO:0000256" key="3">
    <source>
        <dbReference type="ARBA" id="ARBA00022729"/>
    </source>
</evidence>
<dbReference type="PANTHER" id="PTHR11010">
    <property type="entry name" value="PROTEASE S28 PRO-X CARBOXYPEPTIDASE-RELATED"/>
    <property type="match status" value="1"/>
</dbReference>
<evidence type="ECO:0000256" key="1">
    <source>
        <dbReference type="ARBA" id="ARBA00011079"/>
    </source>
</evidence>
<dbReference type="OrthoDB" id="1735038at2759"/>
<dbReference type="FunCoup" id="A0A1V9XSB2">
    <property type="interactions" value="27"/>
</dbReference>
<keyword evidence="3 6" id="KW-0732">Signal</keyword>
<dbReference type="InterPro" id="IPR042269">
    <property type="entry name" value="Ser_carbopepase_S28_SKS"/>
</dbReference>
<evidence type="ECO:0000313" key="7">
    <source>
        <dbReference type="EMBL" id="OQR76365.1"/>
    </source>
</evidence>
<evidence type="ECO:0000256" key="4">
    <source>
        <dbReference type="ARBA" id="ARBA00022801"/>
    </source>
</evidence>
<sequence length="490" mass="54993">MSCAVLITAALLLPLSAVASGHRIHRGRPHHKHGMLGEPVLNAFVDMGEPEILWINQRLDHFNPADQRMWRQRYMVNEKFYKKGGPVFLLLGGEGEASPKWLSAPVHIMLMAKRFGALVFHLEHRFYGKSHPTPDLSTKNLAYLSSQQALADAAAFRNSISGQRRLDHQAKWVVFGGSYSGSLAAWFKLKYPHLAIGAVASSAPMVALIDFSDYVRVVSDSLGRQCSDKVKAGFEQLKRLVTIRSQWAVIDEKFKTCVPFVSSNKLNMQSFFESVAGHFEGVVQYNKDQRISGASKITIDKLCNLMQNSDPLEGLAAVNNLMLADGNQSCLDYDYDKFVRNMRNVSFDSTAAEGGRQWIYQTCVEFGFFQSSSSKDQPFGNQFPVELFVQQCRDIFEDFFDETMLSMGTFHTNTEYGGTWPQLRNVTFPNGSIDPWHAIGILHNLSDDVTANYIIGTAHCADMYPPADTDDYTLKEGRAKIEAQVTKWLL</sequence>
<evidence type="ECO:0000256" key="2">
    <source>
        <dbReference type="ARBA" id="ARBA00022670"/>
    </source>
</evidence>
<evidence type="ECO:0000256" key="5">
    <source>
        <dbReference type="ARBA" id="ARBA00023180"/>
    </source>
</evidence>
<dbReference type="Proteomes" id="UP000192247">
    <property type="component" value="Unassembled WGS sequence"/>
</dbReference>
<feature type="signal peptide" evidence="6">
    <location>
        <begin position="1"/>
        <end position="21"/>
    </location>
</feature>
<reference evidence="7 8" key="1">
    <citation type="journal article" date="2017" name="Gigascience">
        <title>Draft genome of the honey bee ectoparasitic mite, Tropilaelaps mercedesae, is shaped by the parasitic life history.</title>
        <authorList>
            <person name="Dong X."/>
            <person name="Armstrong S.D."/>
            <person name="Xia D."/>
            <person name="Makepeace B.L."/>
            <person name="Darby A.C."/>
            <person name="Kadowaki T."/>
        </authorList>
    </citation>
    <scope>NUCLEOTIDE SEQUENCE [LARGE SCALE GENOMIC DNA]</scope>
    <source>
        <strain evidence="7">Wuxi-XJTLU</strain>
    </source>
</reference>
<gene>
    <name evidence="7" type="ORF">BIW11_00610</name>
</gene>
<dbReference type="InterPro" id="IPR008758">
    <property type="entry name" value="Peptidase_S28"/>
</dbReference>
<dbReference type="Gene3D" id="1.20.120.980">
    <property type="entry name" value="Serine carboxypeptidase S28, SKS domain"/>
    <property type="match status" value="1"/>
</dbReference>
<dbReference type="AlphaFoldDB" id="A0A1V9XSB2"/>
<dbReference type="PANTHER" id="PTHR11010:SF117">
    <property type="entry name" value="SERINE PROTEASE 16"/>
    <property type="match status" value="1"/>
</dbReference>
<keyword evidence="5" id="KW-0325">Glycoprotein</keyword>
<evidence type="ECO:0000256" key="6">
    <source>
        <dbReference type="SAM" id="SignalP"/>
    </source>
</evidence>
<dbReference type="GO" id="GO:0008239">
    <property type="term" value="F:dipeptidyl-peptidase activity"/>
    <property type="evidence" value="ECO:0007669"/>
    <property type="project" value="TreeGrafter"/>
</dbReference>
<keyword evidence="4" id="KW-0378">Hydrolase</keyword>
<proteinExistence type="inferred from homology"/>
<dbReference type="Pfam" id="PF05577">
    <property type="entry name" value="Peptidase_S28"/>
    <property type="match status" value="1"/>
</dbReference>
<evidence type="ECO:0000313" key="8">
    <source>
        <dbReference type="Proteomes" id="UP000192247"/>
    </source>
</evidence>
<dbReference type="Gene3D" id="3.40.50.1820">
    <property type="entry name" value="alpha/beta hydrolase"/>
    <property type="match status" value="1"/>
</dbReference>
<comment type="similarity">
    <text evidence="1">Belongs to the peptidase S28 family.</text>
</comment>
<dbReference type="EMBL" id="MNPL01004909">
    <property type="protein sequence ID" value="OQR76365.1"/>
    <property type="molecule type" value="Genomic_DNA"/>
</dbReference>
<protein>
    <submittedName>
        <fullName evidence="7">Putative serine protease K12H4.7-like</fullName>
    </submittedName>
</protein>
<dbReference type="STRING" id="418985.A0A1V9XSB2"/>
<accession>A0A1V9XSB2</accession>
<organism evidence="7 8">
    <name type="scientific">Tropilaelaps mercedesae</name>
    <dbReference type="NCBI Taxonomy" id="418985"/>
    <lineage>
        <taxon>Eukaryota</taxon>
        <taxon>Metazoa</taxon>
        <taxon>Ecdysozoa</taxon>
        <taxon>Arthropoda</taxon>
        <taxon>Chelicerata</taxon>
        <taxon>Arachnida</taxon>
        <taxon>Acari</taxon>
        <taxon>Parasitiformes</taxon>
        <taxon>Mesostigmata</taxon>
        <taxon>Gamasina</taxon>
        <taxon>Dermanyssoidea</taxon>
        <taxon>Laelapidae</taxon>
        <taxon>Tropilaelaps</taxon>
    </lineage>
</organism>
<comment type="caution">
    <text evidence="7">The sequence shown here is derived from an EMBL/GenBank/DDBJ whole genome shotgun (WGS) entry which is preliminary data.</text>
</comment>
<dbReference type="SUPFAM" id="SSF53474">
    <property type="entry name" value="alpha/beta-Hydrolases"/>
    <property type="match status" value="2"/>
</dbReference>
<dbReference type="InParanoid" id="A0A1V9XSB2"/>